<gene>
    <name evidence="5" type="ORF">BTN85_0512</name>
</gene>
<dbReference type="InterPro" id="IPR041796">
    <property type="entry name" value="Mre11_N"/>
</dbReference>
<sequence>MKFIHAADLHLGYRQYGLGKRFLDFGDSFRHIADFAVERDVDFLLISGDIFDDRDINAATFTQSHQILEKLRKAGIKVFAIEGNHDTTYYNENMSWIDALDSQGLIDVLKLRSNERVEYLGDFREFEVNGDLVRVFGVKYLGIRTPEIVPRLIDDIETINEDKGEPDFCILMMHFGLENQIDLEVGEGYSYGKIAPLDDYIDYLALGHYHVAYEIENWVFNPGSPETTRLNEVNKRSGFFYFDRGEIDLIEYEGRSFEVLELDMVEFPSPEDVLKEIEEFKEKIKDKSYKKNPVVNLVFRGKIRFDRDKLDLSNIRDSLSEHAVYINTKFDVEEEEMSFRDIEKDDKSKIEEDVISNYIGEKRSSLSDSSLKIAREIIRYKELIKDEQDPDKIKEEIRELHRLVKEDEDGEKRSTWNWKDAYS</sequence>
<dbReference type="InterPro" id="IPR004843">
    <property type="entry name" value="Calcineurin-like_PHP"/>
</dbReference>
<dbReference type="EMBL" id="MSDW01000001">
    <property type="protein sequence ID" value="OKY78034.1"/>
    <property type="molecule type" value="Genomic_DNA"/>
</dbReference>
<dbReference type="Proteomes" id="UP000185744">
    <property type="component" value="Unassembled WGS sequence"/>
</dbReference>
<evidence type="ECO:0000256" key="2">
    <source>
        <dbReference type="ARBA" id="ARBA00022801"/>
    </source>
</evidence>
<dbReference type="STRING" id="1903181.BTN85_0512"/>
<protein>
    <submittedName>
        <fullName evidence="5">DNA repair exonuclease SbcD</fullName>
    </submittedName>
</protein>
<comment type="caution">
    <text evidence="5">The sequence shown here is derived from an EMBL/GenBank/DDBJ whole genome shotgun (WGS) entry which is preliminary data.</text>
</comment>
<dbReference type="InParanoid" id="A0A1Q6DUJ7"/>
<dbReference type="SUPFAM" id="SSF56300">
    <property type="entry name" value="Metallo-dependent phosphatases"/>
    <property type="match status" value="1"/>
</dbReference>
<keyword evidence="6" id="KW-1185">Reference proteome</keyword>
<dbReference type="AlphaFoldDB" id="A0A1Q6DUJ7"/>
<name>A0A1Q6DUJ7_METT1</name>
<dbReference type="PANTHER" id="PTHR30337">
    <property type="entry name" value="COMPONENT OF ATP-DEPENDENT DSDNA EXONUCLEASE"/>
    <property type="match status" value="1"/>
</dbReference>
<dbReference type="InterPro" id="IPR029052">
    <property type="entry name" value="Metallo-depent_PP-like"/>
</dbReference>
<proteinExistence type="predicted"/>
<reference evidence="5" key="1">
    <citation type="submission" date="2016-12" db="EMBL/GenBank/DDBJ databases">
        <title>Discovery of methanogenic haloarchaea.</title>
        <authorList>
            <person name="Sorokin D.Y."/>
            <person name="Makarova K.S."/>
            <person name="Abbas B."/>
            <person name="Ferrer M."/>
            <person name="Golyshin P.N."/>
        </authorList>
    </citation>
    <scope>NUCLEOTIDE SEQUENCE [LARGE SCALE GENOMIC DNA]</scope>
    <source>
        <strain evidence="5">HMET1</strain>
    </source>
</reference>
<evidence type="ECO:0000313" key="5">
    <source>
        <dbReference type="EMBL" id="OKY78034.1"/>
    </source>
</evidence>
<dbReference type="InterPro" id="IPR050535">
    <property type="entry name" value="DNA_Repair-Maintenance_Comp"/>
</dbReference>
<evidence type="ECO:0000256" key="1">
    <source>
        <dbReference type="ARBA" id="ARBA00022722"/>
    </source>
</evidence>
<evidence type="ECO:0000313" key="6">
    <source>
        <dbReference type="Proteomes" id="UP000185744"/>
    </source>
</evidence>
<keyword evidence="3 5" id="KW-0269">Exonuclease</keyword>
<keyword evidence="2" id="KW-0378">Hydrolase</keyword>
<feature type="domain" description="Calcineurin-like phosphoesterase" evidence="4">
    <location>
        <begin position="1"/>
        <end position="211"/>
    </location>
</feature>
<dbReference type="PANTHER" id="PTHR30337:SF0">
    <property type="entry name" value="NUCLEASE SBCCD SUBUNIT D"/>
    <property type="match status" value="1"/>
</dbReference>
<evidence type="ECO:0000259" key="4">
    <source>
        <dbReference type="Pfam" id="PF00149"/>
    </source>
</evidence>
<keyword evidence="1" id="KW-0540">Nuclease</keyword>
<organism evidence="5 6">
    <name type="scientific">Methanohalarchaeum thermophilum</name>
    <dbReference type="NCBI Taxonomy" id="1903181"/>
    <lineage>
        <taxon>Archaea</taxon>
        <taxon>Methanobacteriati</taxon>
        <taxon>Methanobacteriota</taxon>
        <taxon>Methanonatronarchaeia</taxon>
        <taxon>Methanonatronarchaeales</taxon>
        <taxon>Methanonatronarchaeaceae</taxon>
        <taxon>Candidatus Methanohalarchaeum</taxon>
    </lineage>
</organism>
<dbReference type="Pfam" id="PF00149">
    <property type="entry name" value="Metallophos"/>
    <property type="match status" value="1"/>
</dbReference>
<dbReference type="Gene3D" id="3.60.21.10">
    <property type="match status" value="1"/>
</dbReference>
<dbReference type="GO" id="GO:0004527">
    <property type="term" value="F:exonuclease activity"/>
    <property type="evidence" value="ECO:0007669"/>
    <property type="project" value="UniProtKB-KW"/>
</dbReference>
<evidence type="ECO:0000256" key="3">
    <source>
        <dbReference type="ARBA" id="ARBA00022839"/>
    </source>
</evidence>
<accession>A0A1Q6DUJ7</accession>
<dbReference type="CDD" id="cd00840">
    <property type="entry name" value="MPP_Mre11_N"/>
    <property type="match status" value="1"/>
</dbReference>